<gene>
    <name evidence="1" type="ORF">LITE_LOCUS4862</name>
</gene>
<reference evidence="1" key="1">
    <citation type="submission" date="2022-08" db="EMBL/GenBank/DDBJ databases">
        <authorList>
            <person name="Gutierrez-Valencia J."/>
        </authorList>
    </citation>
    <scope>NUCLEOTIDE SEQUENCE</scope>
</reference>
<protein>
    <submittedName>
        <fullName evidence="1">Uncharacterized protein</fullName>
    </submittedName>
</protein>
<feature type="non-terminal residue" evidence="1">
    <location>
        <position position="1"/>
    </location>
</feature>
<evidence type="ECO:0000313" key="1">
    <source>
        <dbReference type="EMBL" id="CAI0385654.1"/>
    </source>
</evidence>
<keyword evidence="2" id="KW-1185">Reference proteome</keyword>
<organism evidence="1 2">
    <name type="scientific">Linum tenue</name>
    <dbReference type="NCBI Taxonomy" id="586396"/>
    <lineage>
        <taxon>Eukaryota</taxon>
        <taxon>Viridiplantae</taxon>
        <taxon>Streptophyta</taxon>
        <taxon>Embryophyta</taxon>
        <taxon>Tracheophyta</taxon>
        <taxon>Spermatophyta</taxon>
        <taxon>Magnoliopsida</taxon>
        <taxon>eudicotyledons</taxon>
        <taxon>Gunneridae</taxon>
        <taxon>Pentapetalae</taxon>
        <taxon>rosids</taxon>
        <taxon>fabids</taxon>
        <taxon>Malpighiales</taxon>
        <taxon>Linaceae</taxon>
        <taxon>Linum</taxon>
    </lineage>
</organism>
<name>A0AAV0HL22_9ROSI</name>
<accession>A0AAV0HL22</accession>
<sequence>GCSLEKTQKSSNSWFLNHELLNKDHGHLEFMHLEEKQKLEG</sequence>
<evidence type="ECO:0000313" key="2">
    <source>
        <dbReference type="Proteomes" id="UP001154282"/>
    </source>
</evidence>
<dbReference type="Proteomes" id="UP001154282">
    <property type="component" value="Unassembled WGS sequence"/>
</dbReference>
<proteinExistence type="predicted"/>
<dbReference type="AlphaFoldDB" id="A0AAV0HL22"/>
<comment type="caution">
    <text evidence="1">The sequence shown here is derived from an EMBL/GenBank/DDBJ whole genome shotgun (WGS) entry which is preliminary data.</text>
</comment>
<dbReference type="EMBL" id="CAMGYJ010000002">
    <property type="protein sequence ID" value="CAI0385654.1"/>
    <property type="molecule type" value="Genomic_DNA"/>
</dbReference>